<dbReference type="AlphaFoldDB" id="A0A162A3S2"/>
<evidence type="ECO:0000256" key="1">
    <source>
        <dbReference type="SAM" id="MobiDB-lite"/>
    </source>
</evidence>
<evidence type="ECO:0000313" key="3">
    <source>
        <dbReference type="Proteomes" id="UP000077755"/>
    </source>
</evidence>
<reference evidence="2" key="1">
    <citation type="journal article" date="2016" name="Nat. Genet.">
        <title>A high-quality carrot genome assembly provides new insights into carotenoid accumulation and asterid genome evolution.</title>
        <authorList>
            <person name="Iorizzo M."/>
            <person name="Ellison S."/>
            <person name="Senalik D."/>
            <person name="Zeng P."/>
            <person name="Satapoomin P."/>
            <person name="Huang J."/>
            <person name="Bowman M."/>
            <person name="Iovene M."/>
            <person name="Sanseverino W."/>
            <person name="Cavagnaro P."/>
            <person name="Yildiz M."/>
            <person name="Macko-Podgorni A."/>
            <person name="Moranska E."/>
            <person name="Grzebelus E."/>
            <person name="Grzebelus D."/>
            <person name="Ashrafi H."/>
            <person name="Zheng Z."/>
            <person name="Cheng S."/>
            <person name="Spooner D."/>
            <person name="Van Deynze A."/>
            <person name="Simon P."/>
        </authorList>
    </citation>
    <scope>NUCLEOTIDE SEQUENCE</scope>
    <source>
        <tissue evidence="2">Leaf</tissue>
    </source>
</reference>
<feature type="compositionally biased region" description="Polar residues" evidence="1">
    <location>
        <begin position="65"/>
        <end position="77"/>
    </location>
</feature>
<accession>A0A162A3S2</accession>
<proteinExistence type="predicted"/>
<reference evidence="2" key="2">
    <citation type="submission" date="2022-03" db="EMBL/GenBank/DDBJ databases">
        <title>Draft title - Genomic analysis of global carrot germplasm unveils the trajectory of domestication and the origin of high carotenoid orange carrot.</title>
        <authorList>
            <person name="Iorizzo M."/>
            <person name="Ellison S."/>
            <person name="Senalik D."/>
            <person name="Macko-Podgorni A."/>
            <person name="Grzebelus D."/>
            <person name="Bostan H."/>
            <person name="Rolling W."/>
            <person name="Curaba J."/>
            <person name="Simon P."/>
        </authorList>
    </citation>
    <scope>NUCLEOTIDE SEQUENCE</scope>
    <source>
        <tissue evidence="2">Leaf</tissue>
    </source>
</reference>
<dbReference type="Proteomes" id="UP000077755">
    <property type="component" value="Chromosome 1"/>
</dbReference>
<feature type="compositionally biased region" description="Polar residues" evidence="1">
    <location>
        <begin position="26"/>
        <end position="35"/>
    </location>
</feature>
<sequence>MCFWFIKFFKNGVRQCLGLEAEPSPAGTSDGSKSSAHIEGEEEEALDVSFSAGTDYTMPVDTDQETPATVSSLPLPL</sequence>
<keyword evidence="3" id="KW-1185">Reference proteome</keyword>
<protein>
    <submittedName>
        <fullName evidence="2">Uncharacterized protein</fullName>
    </submittedName>
</protein>
<feature type="region of interest" description="Disordered" evidence="1">
    <location>
        <begin position="20"/>
        <end position="77"/>
    </location>
</feature>
<organism evidence="2 3">
    <name type="scientific">Daucus carota subsp. sativus</name>
    <name type="common">Carrot</name>
    <dbReference type="NCBI Taxonomy" id="79200"/>
    <lineage>
        <taxon>Eukaryota</taxon>
        <taxon>Viridiplantae</taxon>
        <taxon>Streptophyta</taxon>
        <taxon>Embryophyta</taxon>
        <taxon>Tracheophyta</taxon>
        <taxon>Spermatophyta</taxon>
        <taxon>Magnoliopsida</taxon>
        <taxon>eudicotyledons</taxon>
        <taxon>Gunneridae</taxon>
        <taxon>Pentapetalae</taxon>
        <taxon>asterids</taxon>
        <taxon>campanulids</taxon>
        <taxon>Apiales</taxon>
        <taxon>Apiaceae</taxon>
        <taxon>Apioideae</taxon>
        <taxon>Scandiceae</taxon>
        <taxon>Daucinae</taxon>
        <taxon>Daucus</taxon>
        <taxon>Daucus sect. Daucus</taxon>
    </lineage>
</organism>
<dbReference type="Gramene" id="KZN08436">
    <property type="protein sequence ID" value="KZN08436"/>
    <property type="gene ID" value="DCAR_000982"/>
</dbReference>
<evidence type="ECO:0000313" key="2">
    <source>
        <dbReference type="EMBL" id="WOG81790.1"/>
    </source>
</evidence>
<gene>
    <name evidence="2" type="ORF">DCAR_0100941</name>
</gene>
<name>A0A162A3S2_DAUCS</name>
<dbReference type="EMBL" id="CP093343">
    <property type="protein sequence ID" value="WOG81790.1"/>
    <property type="molecule type" value="Genomic_DNA"/>
</dbReference>